<evidence type="ECO:0000256" key="4">
    <source>
        <dbReference type="ARBA" id="ARBA00022692"/>
    </source>
</evidence>
<keyword evidence="4 8" id="KW-0812">Transmembrane</keyword>
<evidence type="ECO:0000313" key="12">
    <source>
        <dbReference type="Proteomes" id="UP000094819"/>
    </source>
</evidence>
<evidence type="ECO:0000256" key="3">
    <source>
        <dbReference type="ARBA" id="ARBA00008743"/>
    </source>
</evidence>
<proteinExistence type="inferred from homology"/>
<comment type="function">
    <text evidence="8">Subunit of the oligosaccharyl transferase (OST) complex that catalyzes the initial transfer of a defined glycan (Glc(3)Man(9)GlcNAc(2) in eukaryotes) from the lipid carrier dolichol-pyrophosphate to an asparagine residue within an Asn-X-Ser/Thr consensus motif in nascent polypeptide chains, the first step in protein N-glycosylation. N-glycosylation occurs cotranslationally and the complex associates with the Sec61 complex at the channel-forming translocon complex that mediates protein translocation across the endoplasmic reticulum (ER).</text>
</comment>
<evidence type="ECO:0000256" key="8">
    <source>
        <dbReference type="RuleBase" id="RU361142"/>
    </source>
</evidence>
<name>A0A1E3K6S4_9TREE</name>
<evidence type="ECO:0000256" key="7">
    <source>
        <dbReference type="ARBA" id="ARBA00023136"/>
    </source>
</evidence>
<comment type="caution">
    <text evidence="11">The sequence shown here is derived from an EMBL/GenBank/DDBJ whole genome shotgun (WGS) entry which is preliminary data.</text>
</comment>
<dbReference type="RefSeq" id="XP_019035472.1">
    <property type="nucleotide sequence ID" value="XM_019172530.1"/>
</dbReference>
<protein>
    <recommendedName>
        <fullName evidence="8">Dolichyl-diphosphooligosaccharide--protein glycosyltransferase subunit WBP1</fullName>
        <shortName evidence="8">Oligosaccharyl transferase subunit WBP1</shortName>
    </recommendedName>
</protein>
<dbReference type="PANTHER" id="PTHR10830:SF0">
    <property type="entry name" value="DOLICHYL-DIPHOSPHOOLIGOSACCHARIDE--PROTEIN GLYCOSYLTRANSFERASE 48 KDA SUBUNIT"/>
    <property type="match status" value="1"/>
</dbReference>
<feature type="transmembrane region" description="Helical" evidence="8">
    <location>
        <begin position="440"/>
        <end position="463"/>
    </location>
</feature>
<dbReference type="InterPro" id="IPR005013">
    <property type="entry name" value="DDOST_48_kDa_subunit"/>
</dbReference>
<keyword evidence="11" id="KW-0808">Transferase</keyword>
<dbReference type="OrthoDB" id="29105at2759"/>
<dbReference type="GO" id="GO:0008250">
    <property type="term" value="C:oligosaccharyltransferase complex"/>
    <property type="evidence" value="ECO:0007669"/>
    <property type="project" value="TreeGrafter"/>
</dbReference>
<dbReference type="UniPathway" id="UPA00378"/>
<evidence type="ECO:0000259" key="9">
    <source>
        <dbReference type="Pfam" id="PF03345"/>
    </source>
</evidence>
<dbReference type="Pfam" id="PF03345">
    <property type="entry name" value="OST48_N"/>
    <property type="match status" value="1"/>
</dbReference>
<dbReference type="InterPro" id="IPR055459">
    <property type="entry name" value="OST48_MD"/>
</dbReference>
<dbReference type="AlphaFoldDB" id="A0A1E3K6S4"/>
<evidence type="ECO:0000256" key="2">
    <source>
        <dbReference type="ARBA" id="ARBA00004922"/>
    </source>
</evidence>
<dbReference type="EMBL" id="AWGH01000001">
    <property type="protein sequence ID" value="ODO08616.1"/>
    <property type="molecule type" value="Genomic_DNA"/>
</dbReference>
<dbReference type="GO" id="GO:0016740">
    <property type="term" value="F:transferase activity"/>
    <property type="evidence" value="ECO:0007669"/>
    <property type="project" value="UniProtKB-KW"/>
</dbReference>
<keyword evidence="6 8" id="KW-1133">Transmembrane helix</keyword>
<comment type="subcellular location">
    <subcellularLocation>
        <location evidence="8">Endoplasmic reticulum membrane</location>
        <topology evidence="8">Single-pass type I membrane protein</topology>
    </subcellularLocation>
    <subcellularLocation>
        <location evidence="1">Membrane</location>
        <topology evidence="1">Single-pass type I membrane protein</topology>
    </subcellularLocation>
</comment>
<organism evidence="11 12">
    <name type="scientific">Cryptococcus wingfieldii CBS 7118</name>
    <dbReference type="NCBI Taxonomy" id="1295528"/>
    <lineage>
        <taxon>Eukaryota</taxon>
        <taxon>Fungi</taxon>
        <taxon>Dikarya</taxon>
        <taxon>Basidiomycota</taxon>
        <taxon>Agaricomycotina</taxon>
        <taxon>Tremellomycetes</taxon>
        <taxon>Tremellales</taxon>
        <taxon>Cryptococcaceae</taxon>
        <taxon>Cryptococcus</taxon>
    </lineage>
</organism>
<keyword evidence="8" id="KW-0732">Signal</keyword>
<keyword evidence="12" id="KW-1185">Reference proteome</keyword>
<comment type="subunit">
    <text evidence="8">Component of the oligosaccharyltransferase (OST) complex.</text>
</comment>
<dbReference type="Proteomes" id="UP000094819">
    <property type="component" value="Unassembled WGS sequence"/>
</dbReference>
<dbReference type="PANTHER" id="PTHR10830">
    <property type="entry name" value="DOLICHYL-DIPHOSPHOOLIGOSACCHARIDE--PROTEIN GLYCOSYLTRANSFERASE 48 KDA SUBUNIT"/>
    <property type="match status" value="1"/>
</dbReference>
<comment type="pathway">
    <text evidence="2 8">Protein modification; protein glycosylation.</text>
</comment>
<sequence length="477" mass="52214">MRLTASPLPLLPLLSLAALAAAKSATGDRVLVVLESAVARDDYSHFWASLEQRGFQLTFRDTKARDAELIKYGEAQYDHLILFAPSSKSNANNLVAIAPGFAPKAALEAQLKGLNTLYLLSSDIPESQREFFREYDLEFVSPENTLIDAFAHPSDQSLSTVLLSPTETAIRNGPILSNSTLTGGPIIFPQGTVHTTGQNPYLIDVLHAPKTAYIGQVKAVTGDEAEVEKAVGGKKGKDALQTGKKATLVSALQTRDNARAGFVGSGALLSDKYWGKTVKTLDGKTVETGNAAFATDFTKWVFQETGVVKIVSSTHCREGESEPRTLYTKKDDITYSLTLAQHATLPDGTTAWSPFLADDIQMDFTMLDPFIRTAMVEDKNTTSAESTTYQARFIAPDRHGVFKFVVEYWRPGWSYIRTSTTASVVPLRHDQYPRFITGAWPYYIAAISTSVTFLAFCAIWVSLGEADRDVKGKKKAE</sequence>
<evidence type="ECO:0000313" key="11">
    <source>
        <dbReference type="EMBL" id="ODO08616.1"/>
    </source>
</evidence>
<evidence type="ECO:0000256" key="5">
    <source>
        <dbReference type="ARBA" id="ARBA00022824"/>
    </source>
</evidence>
<feature type="domain" description="OST48 middle" evidence="10">
    <location>
        <begin position="315"/>
        <end position="462"/>
    </location>
</feature>
<feature type="chain" id="PRO_5009027263" description="Dolichyl-diphosphooligosaccharide--protein glycosyltransferase subunit WBP1" evidence="8">
    <location>
        <begin position="28"/>
        <end position="477"/>
    </location>
</feature>
<evidence type="ECO:0000256" key="6">
    <source>
        <dbReference type="ARBA" id="ARBA00022989"/>
    </source>
</evidence>
<dbReference type="InterPro" id="IPR055457">
    <property type="entry name" value="OST48_N"/>
</dbReference>
<keyword evidence="5 8" id="KW-0256">Endoplasmic reticulum</keyword>
<evidence type="ECO:0000256" key="1">
    <source>
        <dbReference type="ARBA" id="ARBA00004479"/>
    </source>
</evidence>
<gene>
    <name evidence="11" type="ORF">L198_00348</name>
</gene>
<feature type="domain" description="OST48 N-terminal" evidence="9">
    <location>
        <begin position="29"/>
        <end position="301"/>
    </location>
</feature>
<reference evidence="11 12" key="1">
    <citation type="submission" date="2016-06" db="EMBL/GenBank/DDBJ databases">
        <title>Evolution of pathogenesis and genome organization in the Tremellales.</title>
        <authorList>
            <person name="Cuomo C."/>
            <person name="Litvintseva A."/>
            <person name="Heitman J."/>
            <person name="Chen Y."/>
            <person name="Sun S."/>
            <person name="Springer D."/>
            <person name="Dromer F."/>
            <person name="Young S."/>
            <person name="Zeng Q."/>
            <person name="Chapman S."/>
            <person name="Gujja S."/>
            <person name="Saif S."/>
            <person name="Birren B."/>
        </authorList>
    </citation>
    <scope>NUCLEOTIDE SEQUENCE [LARGE SCALE GENOMIC DNA]</scope>
    <source>
        <strain evidence="11 12">CBS 7118</strain>
    </source>
</reference>
<comment type="similarity">
    <text evidence="3 8">Belongs to the DDOST 48 kDa subunit family.</text>
</comment>
<keyword evidence="7 8" id="KW-0472">Membrane</keyword>
<feature type="signal peptide" evidence="8">
    <location>
        <begin position="1"/>
        <end position="27"/>
    </location>
</feature>
<accession>A0A1E3K6S4</accession>
<dbReference type="GeneID" id="30189562"/>
<dbReference type="GO" id="GO:0018279">
    <property type="term" value="P:protein N-linked glycosylation via asparagine"/>
    <property type="evidence" value="ECO:0007669"/>
    <property type="project" value="UniProtKB-UniRule"/>
</dbReference>
<dbReference type="Pfam" id="PF23358">
    <property type="entry name" value="OST48_MD"/>
    <property type="match status" value="1"/>
</dbReference>
<evidence type="ECO:0000259" key="10">
    <source>
        <dbReference type="Pfam" id="PF23358"/>
    </source>
</evidence>